<reference evidence="1 2" key="1">
    <citation type="submission" date="2023-11" db="EMBL/GenBank/DDBJ databases">
        <title>First isolation, identification, and characterization of non-pathogenic Epilithonimonas ginsengisoli isolated from diseased farmed rainbow trout (Oncorhynchus mykiss) in Chile.</title>
        <authorList>
            <person name="Miranda C.D."/>
            <person name="Irgang R."/>
            <person name="Concha C."/>
            <person name="Rojas R."/>
            <person name="Avendano R."/>
        </authorList>
    </citation>
    <scope>NUCLEOTIDE SEQUENCE [LARGE SCALE GENOMIC DNA]</scope>
    <source>
        <strain evidence="1 2">FP99</strain>
    </source>
</reference>
<dbReference type="Proteomes" id="UP001204439">
    <property type="component" value="Unassembled WGS sequence"/>
</dbReference>
<organism evidence="1 2">
    <name type="scientific">Epilithonimonas ginsengisoli</name>
    <dbReference type="NCBI Taxonomy" id="1245592"/>
    <lineage>
        <taxon>Bacteria</taxon>
        <taxon>Pseudomonadati</taxon>
        <taxon>Bacteroidota</taxon>
        <taxon>Flavobacteriia</taxon>
        <taxon>Flavobacteriales</taxon>
        <taxon>Weeksellaceae</taxon>
        <taxon>Chryseobacterium group</taxon>
        <taxon>Epilithonimonas</taxon>
    </lineage>
</organism>
<dbReference type="RefSeq" id="WP_131797838.1">
    <property type="nucleotide sequence ID" value="NZ_JAMXLT020000025.1"/>
</dbReference>
<protein>
    <submittedName>
        <fullName evidence="1">Uncharacterized protein</fullName>
    </submittedName>
</protein>
<comment type="caution">
    <text evidence="1">The sequence shown here is derived from an EMBL/GenBank/DDBJ whole genome shotgun (WGS) entry which is preliminary data.</text>
</comment>
<name>A0ABU4JK05_9FLAO</name>
<gene>
    <name evidence="1" type="ORF">NG800_014005</name>
</gene>
<evidence type="ECO:0000313" key="1">
    <source>
        <dbReference type="EMBL" id="MDW8550035.1"/>
    </source>
</evidence>
<keyword evidence="2" id="KW-1185">Reference proteome</keyword>
<evidence type="ECO:0000313" key="2">
    <source>
        <dbReference type="Proteomes" id="UP001204439"/>
    </source>
</evidence>
<accession>A0ABU4JK05</accession>
<proteinExistence type="predicted"/>
<sequence>MTTDLHGDFIPFNIMEDYVKIINGNYKMRYLINHRRDIPPLGYFDNAEIKEVNKIFHVFAEPLVFKNRVTANFDKSLILEEPEKPISFITSENTDKFQILIDKNNFENINVLQNTAKKLRQVYSEEISLELGMRKNLVPDPQVVITLAKYYFILYPLLKPFFAKIGEKIAEDIAEDIYDGCKKNAKAAVKKLSETVRIVRQNMIPKDKILHTIFEIPGTPTIELHIKSDDATKIEKGLQATKLFSVHKKVTSLQSQVDISEIHFIFNSKNKWEFSYLITSDGKIIGTKLSFSKRDKLLSRIELSPTKAFSIGASGIEYERNFSRQI</sequence>
<dbReference type="EMBL" id="JAMXLT020000025">
    <property type="protein sequence ID" value="MDW8550035.1"/>
    <property type="molecule type" value="Genomic_DNA"/>
</dbReference>